<evidence type="ECO:0000256" key="1">
    <source>
        <dbReference type="SAM" id="MobiDB-lite"/>
    </source>
</evidence>
<protein>
    <submittedName>
        <fullName evidence="2">Uncharacterized protein</fullName>
    </submittedName>
</protein>
<dbReference type="EMBL" id="BGZK01000241">
    <property type="protein sequence ID" value="GBP31115.1"/>
    <property type="molecule type" value="Genomic_DNA"/>
</dbReference>
<feature type="compositionally biased region" description="Basic residues" evidence="1">
    <location>
        <begin position="1"/>
        <end position="10"/>
    </location>
</feature>
<organism evidence="2 3">
    <name type="scientific">Eumeta variegata</name>
    <name type="common">Bagworm moth</name>
    <name type="synonym">Eumeta japonica</name>
    <dbReference type="NCBI Taxonomy" id="151549"/>
    <lineage>
        <taxon>Eukaryota</taxon>
        <taxon>Metazoa</taxon>
        <taxon>Ecdysozoa</taxon>
        <taxon>Arthropoda</taxon>
        <taxon>Hexapoda</taxon>
        <taxon>Insecta</taxon>
        <taxon>Pterygota</taxon>
        <taxon>Neoptera</taxon>
        <taxon>Endopterygota</taxon>
        <taxon>Lepidoptera</taxon>
        <taxon>Glossata</taxon>
        <taxon>Ditrysia</taxon>
        <taxon>Tineoidea</taxon>
        <taxon>Psychidae</taxon>
        <taxon>Oiketicinae</taxon>
        <taxon>Eumeta</taxon>
    </lineage>
</organism>
<dbReference type="Proteomes" id="UP000299102">
    <property type="component" value="Unassembled WGS sequence"/>
</dbReference>
<comment type="caution">
    <text evidence="2">The sequence shown here is derived from an EMBL/GenBank/DDBJ whole genome shotgun (WGS) entry which is preliminary data.</text>
</comment>
<feature type="compositionally biased region" description="Basic residues" evidence="1">
    <location>
        <begin position="37"/>
        <end position="47"/>
    </location>
</feature>
<reference evidence="2 3" key="1">
    <citation type="journal article" date="2019" name="Commun. Biol.">
        <title>The bagworm genome reveals a unique fibroin gene that provides high tensile strength.</title>
        <authorList>
            <person name="Kono N."/>
            <person name="Nakamura H."/>
            <person name="Ohtoshi R."/>
            <person name="Tomita M."/>
            <person name="Numata K."/>
            <person name="Arakawa K."/>
        </authorList>
    </citation>
    <scope>NUCLEOTIDE SEQUENCE [LARGE SCALE GENOMIC DNA]</scope>
</reference>
<name>A0A4C1UXE1_EUMVA</name>
<feature type="region of interest" description="Disordered" evidence="1">
    <location>
        <begin position="1"/>
        <end position="47"/>
    </location>
</feature>
<dbReference type="AlphaFoldDB" id="A0A4C1UXE1"/>
<sequence>MRGLRLVKYRRPLDPPPAGAEIDAQRVMTSQPPPSKSGRRRQRRRRRTSSFAYLKIRFCVSTPVQSEQIGASGPPRSACAGAKPRSPHSRCCLVNISFVVAGHRRKPSIRRARLHHITEPNASAAPRGDNFSIGASAWKRRGQLRLRAARAPAPATLAGMCAQLLPASRVAHPCTNVVIEESISSVTP</sequence>
<evidence type="ECO:0000313" key="3">
    <source>
        <dbReference type="Proteomes" id="UP000299102"/>
    </source>
</evidence>
<gene>
    <name evidence="2" type="ORF">EVAR_77411_1</name>
</gene>
<keyword evidence="3" id="KW-1185">Reference proteome</keyword>
<evidence type="ECO:0000313" key="2">
    <source>
        <dbReference type="EMBL" id="GBP31115.1"/>
    </source>
</evidence>
<accession>A0A4C1UXE1</accession>
<proteinExistence type="predicted"/>